<name>A0ACB8UZJ9_9EURO</name>
<reference evidence="1" key="1">
    <citation type="journal article" date="2022" name="bioRxiv">
        <title>Population genetic analysis of Ophidiomyces ophidiicola, the causative agent of snake fungal disease, indicates recent introductions to the USA.</title>
        <authorList>
            <person name="Ladner J.T."/>
            <person name="Palmer J.M."/>
            <person name="Ettinger C.L."/>
            <person name="Stajich J.E."/>
            <person name="Farrell T.M."/>
            <person name="Glorioso B.M."/>
            <person name="Lawson B."/>
            <person name="Price S.J."/>
            <person name="Stengle A.G."/>
            <person name="Grear D.A."/>
            <person name="Lorch J.M."/>
        </authorList>
    </citation>
    <scope>NUCLEOTIDE SEQUENCE</scope>
    <source>
        <strain evidence="1">NWHC 24266-5</strain>
    </source>
</reference>
<proteinExistence type="predicted"/>
<sequence length="353" mass="38297">MAGANMFLVYAASSGTNVTASPRSAPGHVPPTLTPESQIFLFSGSGIQNGVITANIRCDTCLDGQRNLWGEDLASSRWIWAYKIGPPMNSDDISADIDFHDDFGSVLIDLTSTSANIGDKEPFLDPIWNAVRPLDDADNPKAARSATTAIVHGCLMGLTFVVLMPIFALLVPISAFIPISVVKVHAPLQMFALFTAIAGLGLGIKLWIHSENIPAAHPIIGIVAVACLCIFQPIFGWLQHLHFERTGARGLYAFIHRWLGRGIIIVGIINCGLGLLWAYHPQALLRVGKVVYSILATTVVLGYVAVHFGIFFYGRRQPGIRLNTRDMITSSDNLIPRGEQQHNQESATAKFTA</sequence>
<protein>
    <submittedName>
        <fullName evidence="1">Uncharacterized protein</fullName>
    </submittedName>
</protein>
<evidence type="ECO:0000313" key="1">
    <source>
        <dbReference type="EMBL" id="KAI2388966.1"/>
    </source>
</evidence>
<dbReference type="EMBL" id="JALBCA010000027">
    <property type="protein sequence ID" value="KAI2388966.1"/>
    <property type="molecule type" value="Genomic_DNA"/>
</dbReference>
<gene>
    <name evidence="1" type="ORF">LOY88_002339</name>
</gene>
<organism evidence="1">
    <name type="scientific">Ophidiomyces ophidiicola</name>
    <dbReference type="NCBI Taxonomy" id="1387563"/>
    <lineage>
        <taxon>Eukaryota</taxon>
        <taxon>Fungi</taxon>
        <taxon>Dikarya</taxon>
        <taxon>Ascomycota</taxon>
        <taxon>Pezizomycotina</taxon>
        <taxon>Eurotiomycetes</taxon>
        <taxon>Eurotiomycetidae</taxon>
        <taxon>Onygenales</taxon>
        <taxon>Onygenaceae</taxon>
        <taxon>Ophidiomyces</taxon>
    </lineage>
</organism>
<comment type="caution">
    <text evidence="1">The sequence shown here is derived from an EMBL/GenBank/DDBJ whole genome shotgun (WGS) entry which is preliminary data.</text>
</comment>
<accession>A0ACB8UZJ9</accession>